<feature type="transmembrane region" description="Helical" evidence="7">
    <location>
        <begin position="151"/>
        <end position="172"/>
    </location>
</feature>
<comment type="subcellular location">
    <subcellularLocation>
        <location evidence="1">Cell membrane</location>
        <topology evidence="1">Multi-pass membrane protein</topology>
    </subcellularLocation>
</comment>
<dbReference type="OrthoDB" id="6287706at2"/>
<reference evidence="9" key="1">
    <citation type="submission" date="2018-11" db="EMBL/GenBank/DDBJ databases">
        <title>Rhizobium chutanense sp. nov., isolated from root nodules of Phaseolus vulgaris in China.</title>
        <authorList>
            <person name="Huo Y."/>
        </authorList>
    </citation>
    <scope>NUCLEOTIDE SEQUENCE [LARGE SCALE GENOMIC DNA]</scope>
    <source>
        <strain evidence="9">CCBAU 65647</strain>
    </source>
</reference>
<feature type="transmembrane region" description="Helical" evidence="7">
    <location>
        <begin position="82"/>
        <end position="102"/>
    </location>
</feature>
<dbReference type="GO" id="GO:0005886">
    <property type="term" value="C:plasma membrane"/>
    <property type="evidence" value="ECO:0007669"/>
    <property type="project" value="UniProtKB-SubCell"/>
</dbReference>
<evidence type="ECO:0000313" key="9">
    <source>
        <dbReference type="Proteomes" id="UP000278823"/>
    </source>
</evidence>
<feature type="transmembrane region" description="Helical" evidence="7">
    <location>
        <begin position="123"/>
        <end position="145"/>
    </location>
</feature>
<dbReference type="PANTHER" id="PTHR40043">
    <property type="entry name" value="UPF0719 INNER MEMBRANE PROTEIN YJFL"/>
    <property type="match status" value="1"/>
</dbReference>
<dbReference type="PANTHER" id="PTHR40043:SF1">
    <property type="entry name" value="UPF0719 INNER MEMBRANE PROTEIN YJFL"/>
    <property type="match status" value="1"/>
</dbReference>
<gene>
    <name evidence="8" type="ORF">EFQ99_12760</name>
</gene>
<evidence type="ECO:0000256" key="4">
    <source>
        <dbReference type="ARBA" id="ARBA00022692"/>
    </source>
</evidence>
<comment type="similarity">
    <text evidence="2">Belongs to the UPF0719 family.</text>
</comment>
<feature type="transmembrane region" description="Helical" evidence="7">
    <location>
        <begin position="12"/>
        <end position="30"/>
    </location>
</feature>
<dbReference type="EMBL" id="RJTH01000003">
    <property type="protein sequence ID" value="RUM25603.1"/>
    <property type="molecule type" value="Genomic_DNA"/>
</dbReference>
<comment type="caution">
    <text evidence="8">The sequence shown here is derived from an EMBL/GenBank/DDBJ whole genome shotgun (WGS) entry which is preliminary data.</text>
</comment>
<evidence type="ECO:0000256" key="2">
    <source>
        <dbReference type="ARBA" id="ARBA00005779"/>
    </source>
</evidence>
<keyword evidence="9" id="KW-1185">Reference proteome</keyword>
<keyword evidence="4 7" id="KW-0812">Transmembrane</keyword>
<feature type="transmembrane region" description="Helical" evidence="7">
    <location>
        <begin position="221"/>
        <end position="241"/>
    </location>
</feature>
<dbReference type="InterPro" id="IPR007140">
    <property type="entry name" value="DUF350"/>
</dbReference>
<evidence type="ECO:0000313" key="8">
    <source>
        <dbReference type="EMBL" id="RUM25603.1"/>
    </source>
</evidence>
<evidence type="ECO:0000256" key="6">
    <source>
        <dbReference type="ARBA" id="ARBA00023136"/>
    </source>
</evidence>
<evidence type="ECO:0000256" key="7">
    <source>
        <dbReference type="SAM" id="Phobius"/>
    </source>
</evidence>
<keyword evidence="5 7" id="KW-1133">Transmembrane helix</keyword>
<evidence type="ECO:0000256" key="5">
    <source>
        <dbReference type="ARBA" id="ARBA00022989"/>
    </source>
</evidence>
<feature type="transmembrane region" description="Helical" evidence="7">
    <location>
        <begin position="50"/>
        <end position="70"/>
    </location>
</feature>
<dbReference type="Proteomes" id="UP000278823">
    <property type="component" value="Unassembled WGS sequence"/>
</dbReference>
<name>A0A3S0RAS8_9HYPH</name>
<feature type="transmembrane region" description="Helical" evidence="7">
    <location>
        <begin position="184"/>
        <end position="209"/>
    </location>
</feature>
<protein>
    <submittedName>
        <fullName evidence="8">DUF350 domain-containing protein</fullName>
    </submittedName>
</protein>
<dbReference type="Pfam" id="PF03994">
    <property type="entry name" value="DUF350"/>
    <property type="match status" value="2"/>
</dbReference>
<proteinExistence type="inferred from homology"/>
<organism evidence="8 9">
    <name type="scientific">Rhizobium vallis</name>
    <dbReference type="NCBI Taxonomy" id="634290"/>
    <lineage>
        <taxon>Bacteria</taxon>
        <taxon>Pseudomonadati</taxon>
        <taxon>Pseudomonadota</taxon>
        <taxon>Alphaproteobacteria</taxon>
        <taxon>Hyphomicrobiales</taxon>
        <taxon>Rhizobiaceae</taxon>
        <taxon>Rhizobium/Agrobacterium group</taxon>
        <taxon>Rhizobium</taxon>
    </lineage>
</organism>
<evidence type="ECO:0000256" key="3">
    <source>
        <dbReference type="ARBA" id="ARBA00022475"/>
    </source>
</evidence>
<keyword evidence="6 7" id="KW-0472">Membrane</keyword>
<dbReference type="RefSeq" id="WP_126921378.1">
    <property type="nucleotide sequence ID" value="NZ_ML133688.1"/>
</dbReference>
<feature type="transmembrane region" description="Helical" evidence="7">
    <location>
        <begin position="262"/>
        <end position="282"/>
    </location>
</feature>
<dbReference type="AlphaFoldDB" id="A0A3S0RAS8"/>
<evidence type="ECO:0000256" key="1">
    <source>
        <dbReference type="ARBA" id="ARBA00004651"/>
    </source>
</evidence>
<sequence length="283" mass="30302">MDFRGLAVDDIVRAPAFILLYLILILVAKWCKGLAVSYRLNEELAENDNLAVGLSMSGYYLATAAIYVAALYGPTRGLVHDLITVGGYSLLGIGLLNLARWFSDRAVLRKFDDTQQLVNEKNVGVGAVHCGAYIATGLVIAGSIAGEGGGLLSVIVFFVLGQLSLLLFALIYERLLPYDIHEALLGRNVASGVAFAGHLVALAIIIMNASAGNFVDWGKDLTEFLIADIVAFIFLPILRLVMDRMTIPGKSLGREIQLDANVGAALLEATTAICFAVILAFLI</sequence>
<keyword evidence="3" id="KW-1003">Cell membrane</keyword>
<accession>A0A3S0RAS8</accession>